<protein>
    <recommendedName>
        <fullName evidence="4">Periplasmic heavy metal sensor</fullName>
    </recommendedName>
</protein>
<evidence type="ECO:0000313" key="3">
    <source>
        <dbReference type="Proteomes" id="UP000503278"/>
    </source>
</evidence>
<dbReference type="KEGG" id="mrob:HH214_09190"/>
<dbReference type="Proteomes" id="UP000503278">
    <property type="component" value="Chromosome"/>
</dbReference>
<evidence type="ECO:0000313" key="2">
    <source>
        <dbReference type="EMBL" id="QJD96037.1"/>
    </source>
</evidence>
<gene>
    <name evidence="2" type="ORF">HH214_09190</name>
</gene>
<keyword evidence="3" id="KW-1185">Reference proteome</keyword>
<dbReference type="RefSeq" id="WP_169607101.1">
    <property type="nucleotide sequence ID" value="NZ_CP051682.1"/>
</dbReference>
<proteinExistence type="predicted"/>
<organism evidence="2 3">
    <name type="scientific">Mucilaginibacter robiniae</name>
    <dbReference type="NCBI Taxonomy" id="2728022"/>
    <lineage>
        <taxon>Bacteria</taxon>
        <taxon>Pseudomonadati</taxon>
        <taxon>Bacteroidota</taxon>
        <taxon>Sphingobacteriia</taxon>
        <taxon>Sphingobacteriales</taxon>
        <taxon>Sphingobacteriaceae</taxon>
        <taxon>Mucilaginibacter</taxon>
    </lineage>
</organism>
<feature type="compositionally biased region" description="Polar residues" evidence="1">
    <location>
        <begin position="79"/>
        <end position="88"/>
    </location>
</feature>
<dbReference type="EMBL" id="CP051682">
    <property type="protein sequence ID" value="QJD96037.1"/>
    <property type="molecule type" value="Genomic_DNA"/>
</dbReference>
<feature type="region of interest" description="Disordered" evidence="1">
    <location>
        <begin position="68"/>
        <end position="88"/>
    </location>
</feature>
<reference evidence="2 3" key="1">
    <citation type="submission" date="2020-04" db="EMBL/GenBank/DDBJ databases">
        <title>Genome sequencing of novel species.</title>
        <authorList>
            <person name="Heo J."/>
            <person name="Kim S.-J."/>
            <person name="Kim J.-S."/>
            <person name="Hong S.-B."/>
            <person name="Kwon S.-W."/>
        </authorList>
    </citation>
    <scope>NUCLEOTIDE SEQUENCE [LARGE SCALE GENOMIC DNA]</scope>
    <source>
        <strain evidence="2 3">F39-2</strain>
    </source>
</reference>
<name>A0A7L5E0Y0_9SPHI</name>
<accession>A0A7L5E0Y0</accession>
<evidence type="ECO:0000256" key="1">
    <source>
        <dbReference type="SAM" id="MobiDB-lite"/>
    </source>
</evidence>
<sequence length="120" mass="13647">MKRTILMGMLVSTLQIACAQRIQHRTPEQRAAHKTEVLTKKLNLTTAQADKIKSVLLVQATRMDSLKAQMKVHRRSGRRQITSRTDQQMNSILTPAQKKQYLAWKAAKREKRAAKHASAS</sequence>
<dbReference type="AlphaFoldDB" id="A0A7L5E0Y0"/>
<evidence type="ECO:0008006" key="4">
    <source>
        <dbReference type="Google" id="ProtNLM"/>
    </source>
</evidence>